<comment type="similarity">
    <text evidence="2 5">Belongs to the MND1 family.</text>
</comment>
<keyword evidence="3 6" id="KW-0175">Coiled coil</keyword>
<dbReference type="GO" id="GO:0007131">
    <property type="term" value="P:reciprocal meiotic recombination"/>
    <property type="evidence" value="ECO:0007669"/>
    <property type="project" value="InterPro"/>
</dbReference>
<evidence type="ECO:0000256" key="5">
    <source>
        <dbReference type="PIRNR" id="PIRNR026991"/>
    </source>
</evidence>
<dbReference type="OrthoDB" id="273345at2759"/>
<dbReference type="PIRSF" id="PIRSF026991">
    <property type="entry name" value="Mnd1"/>
    <property type="match status" value="1"/>
</dbReference>
<feature type="domain" description="Leucine zipper with capping helix" evidence="8">
    <location>
        <begin position="149"/>
        <end position="202"/>
    </location>
</feature>
<dbReference type="HOGENOM" id="CLU_080628_3_1_1"/>
<dbReference type="EMBL" id="AFBI03000070">
    <property type="protein sequence ID" value="EJW02450.1"/>
    <property type="molecule type" value="Genomic_DNA"/>
</dbReference>
<dbReference type="InterPro" id="IPR005647">
    <property type="entry name" value="Mnd1"/>
</dbReference>
<keyword evidence="10" id="KW-1185">Reference proteome</keyword>
<name>J9DIL0_EDHAE</name>
<evidence type="ECO:0000313" key="9">
    <source>
        <dbReference type="EMBL" id="EJW02450.1"/>
    </source>
</evidence>
<organism evidence="9 10">
    <name type="scientific">Edhazardia aedis (strain USNM 41457)</name>
    <name type="common">Microsporidian parasite</name>
    <dbReference type="NCBI Taxonomy" id="1003232"/>
    <lineage>
        <taxon>Eukaryota</taxon>
        <taxon>Fungi</taxon>
        <taxon>Fungi incertae sedis</taxon>
        <taxon>Microsporidia</taxon>
        <taxon>Edhazardia</taxon>
    </lineage>
</organism>
<dbReference type="OMA" id="VCYWAFP"/>
<comment type="function">
    <text evidence="5">Required for proper homologous chromosome pairing and efficient cross-over and intragenic recombination during meiosis.</text>
</comment>
<reference evidence="10" key="2">
    <citation type="submission" date="2015-07" db="EMBL/GenBank/DDBJ databases">
        <title>Contrasting host-pathogen interactions and genome evolution in two generalist and specialist microsporidian pathogens of mosquitoes.</title>
        <authorList>
            <consortium name="The Broad Institute Genomics Platform"/>
            <consortium name="The Broad Institute Genome Sequencing Center for Infectious Disease"/>
            <person name="Cuomo C.A."/>
            <person name="Sanscrainte N.D."/>
            <person name="Goldberg J.M."/>
            <person name="Heiman D."/>
            <person name="Young S."/>
            <person name="Zeng Q."/>
            <person name="Becnel J.J."/>
            <person name="Birren B.W."/>
        </authorList>
    </citation>
    <scope>NUCLEOTIDE SEQUENCE [LARGE SCALE GENOMIC DNA]</scope>
    <source>
        <strain evidence="10">USNM 41457</strain>
    </source>
</reference>
<dbReference type="FunCoup" id="J9DIL0">
    <property type="interactions" value="25"/>
</dbReference>
<comment type="subcellular location">
    <subcellularLocation>
        <location evidence="1 5">Nucleus</location>
    </subcellularLocation>
</comment>
<dbReference type="AlphaFoldDB" id="J9DIL0"/>
<reference evidence="9 10" key="1">
    <citation type="submission" date="2011-08" db="EMBL/GenBank/DDBJ databases">
        <authorList>
            <person name="Liu Z.J."/>
            <person name="Shi F.L."/>
            <person name="Lu J.Q."/>
            <person name="Li M."/>
            <person name="Wang Z.L."/>
        </authorList>
    </citation>
    <scope>NUCLEOTIDE SEQUENCE [LARGE SCALE GENOMIC DNA]</scope>
    <source>
        <strain evidence="9 10">USNM 41457</strain>
    </source>
</reference>
<evidence type="ECO:0000313" key="10">
    <source>
        <dbReference type="Proteomes" id="UP000003163"/>
    </source>
</evidence>
<dbReference type="VEuPathDB" id="MicrosporidiaDB:EDEG_03123"/>
<dbReference type="InParanoid" id="J9DIL0"/>
<sequence length="203" mass="23814">MAVKRMTIDEKRTKLLSIFHRERTFFTLKEIEKLSSKAGINEQSFKEVLQSLIDDYLVCVEKMGSSNYYWSFPKDEGKIAETKYEDAMKENSELLQKIKSLEESIKSAKIEREENDKRSQLIQTYINLKDKIASQEKDLVKFSSCDPKAFEKKIKEVDGLKSEINKITDKLFTLQSFVCDKFNLDSKEFYSQFGLDKEMDYVN</sequence>
<gene>
    <name evidence="9" type="ORF">EDEG_03123</name>
</gene>
<proteinExistence type="inferred from homology"/>
<dbReference type="GO" id="GO:0003690">
    <property type="term" value="F:double-stranded DNA binding"/>
    <property type="evidence" value="ECO:0007669"/>
    <property type="project" value="InterPro"/>
</dbReference>
<dbReference type="GO" id="GO:0005634">
    <property type="term" value="C:nucleus"/>
    <property type="evidence" value="ECO:0007669"/>
    <property type="project" value="UniProtKB-SubCell"/>
</dbReference>
<accession>J9DIL0</accession>
<evidence type="ECO:0000256" key="6">
    <source>
        <dbReference type="SAM" id="Coils"/>
    </source>
</evidence>
<dbReference type="InterPro" id="IPR040453">
    <property type="entry name" value="Mnd1_HTH"/>
</dbReference>
<dbReference type="Proteomes" id="UP000003163">
    <property type="component" value="Unassembled WGS sequence"/>
</dbReference>
<evidence type="ECO:0000256" key="4">
    <source>
        <dbReference type="ARBA" id="ARBA00023242"/>
    </source>
</evidence>
<evidence type="ECO:0000256" key="2">
    <source>
        <dbReference type="ARBA" id="ARBA00005981"/>
    </source>
</evidence>
<dbReference type="Pfam" id="PF03962">
    <property type="entry name" value="Mnd1"/>
    <property type="match status" value="1"/>
</dbReference>
<evidence type="ECO:0000259" key="8">
    <source>
        <dbReference type="Pfam" id="PF18517"/>
    </source>
</evidence>
<evidence type="ECO:0000256" key="3">
    <source>
        <dbReference type="ARBA" id="ARBA00023054"/>
    </source>
</evidence>
<feature type="coiled-coil region" evidence="6">
    <location>
        <begin position="84"/>
        <end position="118"/>
    </location>
</feature>
<protein>
    <recommendedName>
        <fullName evidence="5">Meiotic nuclear division protein 1</fullName>
    </recommendedName>
</protein>
<evidence type="ECO:0000259" key="7">
    <source>
        <dbReference type="Pfam" id="PF03962"/>
    </source>
</evidence>
<evidence type="ECO:0000256" key="1">
    <source>
        <dbReference type="ARBA" id="ARBA00004123"/>
    </source>
</evidence>
<comment type="caution">
    <text evidence="9">The sequence shown here is derived from an EMBL/GenBank/DDBJ whole genome shotgun (WGS) entry which is preliminary data.</text>
</comment>
<feature type="domain" description="Mnd1 HTH" evidence="7">
    <location>
        <begin position="15"/>
        <end position="73"/>
    </location>
</feature>
<keyword evidence="4 5" id="KW-0539">Nucleus</keyword>
<dbReference type="STRING" id="1003232.J9DIL0"/>
<dbReference type="InterPro" id="IPR040661">
    <property type="entry name" value="LZ3wCH"/>
</dbReference>
<dbReference type="Pfam" id="PF18517">
    <property type="entry name" value="LZ3wCH"/>
    <property type="match status" value="1"/>
</dbReference>